<dbReference type="Gene3D" id="3.90.1200.10">
    <property type="match status" value="1"/>
</dbReference>
<proteinExistence type="predicted"/>
<dbReference type="InterPro" id="IPR011009">
    <property type="entry name" value="Kinase-like_dom_sf"/>
</dbReference>
<dbReference type="InterPro" id="IPR002575">
    <property type="entry name" value="Aminoglycoside_PTrfase"/>
</dbReference>
<evidence type="ECO:0000256" key="1">
    <source>
        <dbReference type="SAM" id="MobiDB-lite"/>
    </source>
</evidence>
<comment type="caution">
    <text evidence="3">The sequence shown here is derived from an EMBL/GenBank/DDBJ whole genome shotgun (WGS) entry which is preliminary data.</text>
</comment>
<dbReference type="SUPFAM" id="SSF56112">
    <property type="entry name" value="Protein kinase-like (PK-like)"/>
    <property type="match status" value="1"/>
</dbReference>
<name>A0ABQ2I7T6_9MICO</name>
<dbReference type="EMBL" id="BMNZ01000005">
    <property type="protein sequence ID" value="GGN00508.1"/>
    <property type="molecule type" value="Genomic_DNA"/>
</dbReference>
<sequence length="317" mass="33831">MHHSYPSGDNQVVTLDTTAAWLDRLAADLAGGHGRDHGNSVDQVVCRLLPSGAELAFVGGVVVKLHHPRTDAAALGRRLRQVTSGAGPSLWVQPLQVLPRRAPDGRCVTVWPRVEVVAPEDAALPWADSGRLLARLHLASGEAGDAPDRRPLPRHGGPARVSRALRRAGRLDRPAAPMLTELGRRLLKEIEEIEEIPTSPAPAVVHGDWHLGQLARTPAGLRLLDVDDLGTGDPAWDLARPAGLWAAGALEDADWRTFLTAYRTEGGPGVPAYGDPWPRLDLAARCAVYVAAVRALAVQPAHSANPAEALLEACARM</sequence>
<evidence type="ECO:0000313" key="4">
    <source>
        <dbReference type="Proteomes" id="UP000623461"/>
    </source>
</evidence>
<protein>
    <submittedName>
        <fullName evidence="3">Aminoglycoside phosphotransferase</fullName>
    </submittedName>
</protein>
<feature type="domain" description="Aminoglycoside phosphotransferase" evidence="2">
    <location>
        <begin position="61"/>
        <end position="264"/>
    </location>
</feature>
<keyword evidence="4" id="KW-1185">Reference proteome</keyword>
<reference evidence="4" key="1">
    <citation type="journal article" date="2019" name="Int. J. Syst. Evol. Microbiol.">
        <title>The Global Catalogue of Microorganisms (GCM) 10K type strain sequencing project: providing services to taxonomists for standard genome sequencing and annotation.</title>
        <authorList>
            <consortium name="The Broad Institute Genomics Platform"/>
            <consortium name="The Broad Institute Genome Sequencing Center for Infectious Disease"/>
            <person name="Wu L."/>
            <person name="Ma J."/>
        </authorList>
    </citation>
    <scope>NUCLEOTIDE SEQUENCE [LARGE SCALE GENOMIC DNA]</scope>
    <source>
        <strain evidence="4">JCM 1365</strain>
    </source>
</reference>
<dbReference type="Pfam" id="PF01636">
    <property type="entry name" value="APH"/>
    <property type="match status" value="1"/>
</dbReference>
<evidence type="ECO:0000259" key="2">
    <source>
        <dbReference type="Pfam" id="PF01636"/>
    </source>
</evidence>
<organism evidence="3 4">
    <name type="scientific">Terrabacter tumescens</name>
    <dbReference type="NCBI Taxonomy" id="60443"/>
    <lineage>
        <taxon>Bacteria</taxon>
        <taxon>Bacillati</taxon>
        <taxon>Actinomycetota</taxon>
        <taxon>Actinomycetes</taxon>
        <taxon>Micrococcales</taxon>
        <taxon>Intrasporangiaceae</taxon>
        <taxon>Terrabacter</taxon>
    </lineage>
</organism>
<evidence type="ECO:0000313" key="3">
    <source>
        <dbReference type="EMBL" id="GGN00508.1"/>
    </source>
</evidence>
<feature type="region of interest" description="Disordered" evidence="1">
    <location>
        <begin position="142"/>
        <end position="162"/>
    </location>
</feature>
<dbReference type="Proteomes" id="UP000623461">
    <property type="component" value="Unassembled WGS sequence"/>
</dbReference>
<accession>A0ABQ2I7T6</accession>
<gene>
    <name evidence="3" type="ORF">GCM10009721_29560</name>
</gene>